<comment type="caution">
    <text evidence="2">The sequence shown here is derived from an EMBL/GenBank/DDBJ whole genome shotgun (WGS) entry which is preliminary data.</text>
</comment>
<proteinExistence type="predicted"/>
<dbReference type="PANTHER" id="PTHR36008:SF1">
    <property type="entry name" value="OS09G0478400 PROTEIN"/>
    <property type="match status" value="1"/>
</dbReference>
<dbReference type="AlphaFoldDB" id="A0A5A7QA26"/>
<dbReference type="EMBL" id="BKCP01006261">
    <property type="protein sequence ID" value="GER42030.1"/>
    <property type="molecule type" value="Genomic_DNA"/>
</dbReference>
<protein>
    <submittedName>
        <fullName evidence="2">Uncharacterized protein</fullName>
    </submittedName>
</protein>
<dbReference type="OrthoDB" id="2018517at2759"/>
<dbReference type="PANTHER" id="PTHR36008">
    <property type="entry name" value="OS09G0478400 PROTEIN"/>
    <property type="match status" value="1"/>
</dbReference>
<evidence type="ECO:0000256" key="1">
    <source>
        <dbReference type="SAM" id="MobiDB-lite"/>
    </source>
</evidence>
<accession>A0A5A7QA26</accession>
<reference evidence="3" key="1">
    <citation type="journal article" date="2019" name="Curr. Biol.">
        <title>Genome Sequence of Striga asiatica Provides Insight into the Evolution of Plant Parasitism.</title>
        <authorList>
            <person name="Yoshida S."/>
            <person name="Kim S."/>
            <person name="Wafula E.K."/>
            <person name="Tanskanen J."/>
            <person name="Kim Y.M."/>
            <person name="Honaas L."/>
            <person name="Yang Z."/>
            <person name="Spallek T."/>
            <person name="Conn C.E."/>
            <person name="Ichihashi Y."/>
            <person name="Cheong K."/>
            <person name="Cui S."/>
            <person name="Der J.P."/>
            <person name="Gundlach H."/>
            <person name="Jiao Y."/>
            <person name="Hori C."/>
            <person name="Ishida J.K."/>
            <person name="Kasahara H."/>
            <person name="Kiba T."/>
            <person name="Kim M.S."/>
            <person name="Koo N."/>
            <person name="Laohavisit A."/>
            <person name="Lee Y.H."/>
            <person name="Lumba S."/>
            <person name="McCourt P."/>
            <person name="Mortimer J.C."/>
            <person name="Mutuku J.M."/>
            <person name="Nomura T."/>
            <person name="Sasaki-Sekimoto Y."/>
            <person name="Seto Y."/>
            <person name="Wang Y."/>
            <person name="Wakatake T."/>
            <person name="Sakakibara H."/>
            <person name="Demura T."/>
            <person name="Yamaguchi S."/>
            <person name="Yoneyama K."/>
            <person name="Manabe R.I."/>
            <person name="Nelson D.C."/>
            <person name="Schulman A.H."/>
            <person name="Timko M.P."/>
            <person name="dePamphilis C.W."/>
            <person name="Choi D."/>
            <person name="Shirasu K."/>
        </authorList>
    </citation>
    <scope>NUCLEOTIDE SEQUENCE [LARGE SCALE GENOMIC DNA]</scope>
    <source>
        <strain evidence="3">cv. UVA1</strain>
    </source>
</reference>
<sequence length="160" mass="18642">MRGIHQKISPFFCRGLHKLSHDGPSETLKRKIAESEKKRKTRNPRKNKLLVDVPESKKFLDTATTQMILSVVVGTALFAKLFMMYDDSTEQERIERKIKETPGLGSVRMLTREEWDAIQEVRPRTPFESKIARPNEKIRTGEPLHRRREGESAEREREGE</sequence>
<evidence type="ECO:0000313" key="3">
    <source>
        <dbReference type="Proteomes" id="UP000325081"/>
    </source>
</evidence>
<evidence type="ECO:0000313" key="2">
    <source>
        <dbReference type="EMBL" id="GER42030.1"/>
    </source>
</evidence>
<dbReference type="Proteomes" id="UP000325081">
    <property type="component" value="Unassembled WGS sequence"/>
</dbReference>
<name>A0A5A7QA26_STRAF</name>
<keyword evidence="3" id="KW-1185">Reference proteome</keyword>
<organism evidence="2 3">
    <name type="scientific">Striga asiatica</name>
    <name type="common">Asiatic witchweed</name>
    <name type="synonym">Buchnera asiatica</name>
    <dbReference type="NCBI Taxonomy" id="4170"/>
    <lineage>
        <taxon>Eukaryota</taxon>
        <taxon>Viridiplantae</taxon>
        <taxon>Streptophyta</taxon>
        <taxon>Embryophyta</taxon>
        <taxon>Tracheophyta</taxon>
        <taxon>Spermatophyta</taxon>
        <taxon>Magnoliopsida</taxon>
        <taxon>eudicotyledons</taxon>
        <taxon>Gunneridae</taxon>
        <taxon>Pentapetalae</taxon>
        <taxon>asterids</taxon>
        <taxon>lamiids</taxon>
        <taxon>Lamiales</taxon>
        <taxon>Orobanchaceae</taxon>
        <taxon>Buchnereae</taxon>
        <taxon>Striga</taxon>
    </lineage>
</organism>
<gene>
    <name evidence="2" type="ORF">STAS_18787</name>
</gene>
<feature type="region of interest" description="Disordered" evidence="1">
    <location>
        <begin position="126"/>
        <end position="160"/>
    </location>
</feature>